<organism evidence="1">
    <name type="scientific">mine drainage metagenome</name>
    <dbReference type="NCBI Taxonomy" id="410659"/>
    <lineage>
        <taxon>unclassified sequences</taxon>
        <taxon>metagenomes</taxon>
        <taxon>ecological metagenomes</taxon>
    </lineage>
</organism>
<gene>
    <name evidence="1" type="ORF">B1A_12110</name>
</gene>
<comment type="caution">
    <text evidence="1">The sequence shown here is derived from an EMBL/GenBank/DDBJ whole genome shotgun (WGS) entry which is preliminary data.</text>
</comment>
<proteinExistence type="predicted"/>
<reference evidence="1" key="2">
    <citation type="journal article" date="2014" name="ISME J.">
        <title>Microbial stratification in low pH oxic and suboxic macroscopic growths along an acid mine drainage.</title>
        <authorList>
            <person name="Mendez-Garcia C."/>
            <person name="Mesa V."/>
            <person name="Sprenger R.R."/>
            <person name="Richter M."/>
            <person name="Diez M.S."/>
            <person name="Solano J."/>
            <person name="Bargiela R."/>
            <person name="Golyshina O.V."/>
            <person name="Manteca A."/>
            <person name="Ramos J.L."/>
            <person name="Gallego J.R."/>
            <person name="Llorente I."/>
            <person name="Martins Dos Santos V.A."/>
            <person name="Jensen O.N."/>
            <person name="Pelaez A.I."/>
            <person name="Sanchez J."/>
            <person name="Ferrer M."/>
        </authorList>
    </citation>
    <scope>NUCLEOTIDE SEQUENCE</scope>
</reference>
<evidence type="ECO:0008006" key="2">
    <source>
        <dbReference type="Google" id="ProtNLM"/>
    </source>
</evidence>
<accession>T1A2A8</accession>
<feature type="non-terminal residue" evidence="1">
    <location>
        <position position="1"/>
    </location>
</feature>
<dbReference type="EMBL" id="AUZX01008747">
    <property type="protein sequence ID" value="EQD54666.1"/>
    <property type="molecule type" value="Genomic_DNA"/>
</dbReference>
<sequence>TFRAKGVASWKAMLYGFAEDTQSWMEQYHMRSISESVNSMIKRKMPTKIRKKLPQRKKTEKNLKINMHNLRQYSYLRHTNPEMIKDYRELYLK</sequence>
<name>T1A2A8_9ZZZZ</name>
<reference evidence="1" key="1">
    <citation type="submission" date="2013-08" db="EMBL/GenBank/DDBJ databases">
        <authorList>
            <person name="Mendez C."/>
            <person name="Richter M."/>
            <person name="Ferrer M."/>
            <person name="Sanchez J."/>
        </authorList>
    </citation>
    <scope>NUCLEOTIDE SEQUENCE</scope>
</reference>
<evidence type="ECO:0000313" key="1">
    <source>
        <dbReference type="EMBL" id="EQD54666.1"/>
    </source>
</evidence>
<protein>
    <recommendedName>
        <fullName evidence="2">Transposase</fullName>
    </recommendedName>
</protein>
<dbReference type="AlphaFoldDB" id="T1A2A8"/>